<comment type="caution">
    <text evidence="2">The sequence shown here is derived from an EMBL/GenBank/DDBJ whole genome shotgun (WGS) entry which is preliminary data.</text>
</comment>
<dbReference type="Proteomes" id="UP001500975">
    <property type="component" value="Unassembled WGS sequence"/>
</dbReference>
<accession>A0ABP8I6N8</accession>
<gene>
    <name evidence="2" type="ORF">GCM10023165_41810</name>
</gene>
<feature type="region of interest" description="Disordered" evidence="1">
    <location>
        <begin position="166"/>
        <end position="202"/>
    </location>
</feature>
<name>A0ABP8I6N8_9BURK</name>
<evidence type="ECO:0000313" key="2">
    <source>
        <dbReference type="EMBL" id="GAA4352512.1"/>
    </source>
</evidence>
<evidence type="ECO:0000313" key="3">
    <source>
        <dbReference type="Proteomes" id="UP001500975"/>
    </source>
</evidence>
<dbReference type="EMBL" id="BAABGJ010000076">
    <property type="protein sequence ID" value="GAA4352512.1"/>
    <property type="molecule type" value="Genomic_DNA"/>
</dbReference>
<proteinExistence type="predicted"/>
<reference evidence="3" key="1">
    <citation type="journal article" date="2019" name="Int. J. Syst. Evol. Microbiol.">
        <title>The Global Catalogue of Microorganisms (GCM) 10K type strain sequencing project: providing services to taxonomists for standard genome sequencing and annotation.</title>
        <authorList>
            <consortium name="The Broad Institute Genomics Platform"/>
            <consortium name="The Broad Institute Genome Sequencing Center for Infectious Disease"/>
            <person name="Wu L."/>
            <person name="Ma J."/>
        </authorList>
    </citation>
    <scope>NUCLEOTIDE SEQUENCE [LARGE SCALE GENOMIC DNA]</scope>
    <source>
        <strain evidence="3">JCM 17804</strain>
    </source>
</reference>
<protein>
    <submittedName>
        <fullName evidence="2">Uncharacterized protein</fullName>
    </submittedName>
</protein>
<organism evidence="2 3">
    <name type="scientific">Variovorax defluvii</name>
    <dbReference type="NCBI Taxonomy" id="913761"/>
    <lineage>
        <taxon>Bacteria</taxon>
        <taxon>Pseudomonadati</taxon>
        <taxon>Pseudomonadota</taxon>
        <taxon>Betaproteobacteria</taxon>
        <taxon>Burkholderiales</taxon>
        <taxon>Comamonadaceae</taxon>
        <taxon>Variovorax</taxon>
    </lineage>
</organism>
<keyword evidence="3" id="KW-1185">Reference proteome</keyword>
<evidence type="ECO:0000256" key="1">
    <source>
        <dbReference type="SAM" id="MobiDB-lite"/>
    </source>
</evidence>
<sequence length="202" mass="20144">MIARGGGGTSALLDTCTKLDFAAVDATDCGMDGTVTCDNRDDGRALRVGAASAEDGELVGWVGVVIAGVAAAAAAAFLTGVDETGAAAWESAALVEDVPAADFDDAAGFGDWGAETFCAGTACFATAVFLTAGLETGCAGAMGFFTVTGSFDELVHAFLGVRPRENHAARQLPGSPPVKAPADGEPRGYTPESGPETCATPC</sequence>